<accession>A0ABT7UPV0</accession>
<feature type="transmembrane region" description="Helical" evidence="6">
    <location>
        <begin position="320"/>
        <end position="338"/>
    </location>
</feature>
<feature type="transmembrane region" description="Helical" evidence="6">
    <location>
        <begin position="187"/>
        <end position="208"/>
    </location>
</feature>
<reference evidence="7 8" key="3">
    <citation type="submission" date="2023-06" db="EMBL/GenBank/DDBJ databases">
        <authorList>
            <person name="Zeman M."/>
            <person name="Kubasova T."/>
            <person name="Jahodarova E."/>
            <person name="Nykrynova M."/>
            <person name="Rychlik I."/>
        </authorList>
    </citation>
    <scope>NUCLEOTIDE SEQUENCE [LARGE SCALE GENOMIC DNA]</scope>
    <source>
        <strain evidence="7 8">ET340</strain>
    </source>
</reference>
<dbReference type="InterPro" id="IPR050367">
    <property type="entry name" value="APC_superfamily"/>
</dbReference>
<keyword evidence="8" id="KW-1185">Reference proteome</keyword>
<sequence length="457" mass="49273">MEEKNKKLGLLNVVGLCVGSGIGTGIFMMMGAGIAYAGRSILLVCGIGCVYMLLAFWYSLAFGSMFVIPGGDYDCRAMVFPPLLSGVSAWFQLASAFVLAGHSLAITQFAAQLYPQINEYQSLFSVLVLTLGFLCSIRGSRVLTIIQNLFTVTLIVALALFLVYGVPKVDAAAFFSNADGQFWHGGMGGFMAALSVMSFACMGTSAMTSMGSVTKNPKRIIPLAAIIATLIVAVIYACMAYVAGGILPYEQIANQNISVTAQAIMPTAAYYFFVVGGGICAVASTMLGVIAYIRTPVLRVAEDGWIPSVFSKTTKGGYPWVTYLVLYVVSLLPLLFGLDIEGVVGNVMIPTMILNAFINFYCLKLPDQYPEQWAKRGLRYPRWVWNLCSVAGGIFAIMVIYNLFINLDGKAAAMCVGEVVVILVLAVVSLKKKWVTAEKLKESREQIIARAVAVNED</sequence>
<evidence type="ECO:0000313" key="8">
    <source>
        <dbReference type="Proteomes" id="UP001529380"/>
    </source>
</evidence>
<feature type="transmembrane region" description="Helical" evidence="6">
    <location>
        <begin position="79"/>
        <end position="100"/>
    </location>
</feature>
<feature type="transmembrane region" description="Helical" evidence="6">
    <location>
        <begin position="120"/>
        <end position="137"/>
    </location>
</feature>
<feature type="transmembrane region" description="Helical" evidence="6">
    <location>
        <begin position="220"/>
        <end position="249"/>
    </location>
</feature>
<feature type="transmembrane region" description="Helical" evidence="6">
    <location>
        <begin position="411"/>
        <end position="430"/>
    </location>
</feature>
<keyword evidence="3 6" id="KW-0812">Transmembrane</keyword>
<dbReference type="InterPro" id="IPR002293">
    <property type="entry name" value="AA/rel_permease1"/>
</dbReference>
<keyword evidence="2" id="KW-1003">Cell membrane</keyword>
<dbReference type="RefSeq" id="WP_087183027.1">
    <property type="nucleotide sequence ID" value="NZ_JAUDCL010000008.1"/>
</dbReference>
<keyword evidence="4 6" id="KW-1133">Transmembrane helix</keyword>
<reference evidence="8" key="2">
    <citation type="submission" date="2023-06" db="EMBL/GenBank/DDBJ databases">
        <title>Identification and characterization of horizontal gene transfer across gut microbiota members of farm animals based on homology search.</title>
        <authorList>
            <person name="Zeman M."/>
            <person name="Kubasova T."/>
            <person name="Jahodarova E."/>
            <person name="Nykrynova M."/>
            <person name="Rychlik I."/>
        </authorList>
    </citation>
    <scope>NUCLEOTIDE SEQUENCE [LARGE SCALE GENOMIC DNA]</scope>
    <source>
        <strain evidence="8">ET340</strain>
    </source>
</reference>
<organism evidence="7 8">
    <name type="scientific">Allofournierella massiliensis</name>
    <dbReference type="NCBI Taxonomy" id="1650663"/>
    <lineage>
        <taxon>Bacteria</taxon>
        <taxon>Bacillati</taxon>
        <taxon>Bacillota</taxon>
        <taxon>Clostridia</taxon>
        <taxon>Eubacteriales</taxon>
        <taxon>Oscillospiraceae</taxon>
        <taxon>Allofournierella</taxon>
    </lineage>
</organism>
<dbReference type="PANTHER" id="PTHR42770">
    <property type="entry name" value="AMINO ACID TRANSPORTER-RELATED"/>
    <property type="match status" value="1"/>
</dbReference>
<proteinExistence type="predicted"/>
<dbReference type="Gene3D" id="1.20.1740.10">
    <property type="entry name" value="Amino acid/polyamine transporter I"/>
    <property type="match status" value="1"/>
</dbReference>
<feature type="transmembrane region" description="Helical" evidence="6">
    <location>
        <begin position="12"/>
        <end position="35"/>
    </location>
</feature>
<evidence type="ECO:0000256" key="6">
    <source>
        <dbReference type="SAM" id="Phobius"/>
    </source>
</evidence>
<dbReference type="PIRSF" id="PIRSF006060">
    <property type="entry name" value="AA_transporter"/>
    <property type="match status" value="1"/>
</dbReference>
<comment type="subcellular location">
    <subcellularLocation>
        <location evidence="1">Cell membrane</location>
        <topology evidence="1">Multi-pass membrane protein</topology>
    </subcellularLocation>
</comment>
<feature type="transmembrane region" description="Helical" evidence="6">
    <location>
        <begin position="41"/>
        <end position="67"/>
    </location>
</feature>
<dbReference type="PANTHER" id="PTHR42770:SF7">
    <property type="entry name" value="MEMBRANE PROTEIN"/>
    <property type="match status" value="1"/>
</dbReference>
<feature type="transmembrane region" description="Helical" evidence="6">
    <location>
        <begin position="344"/>
        <end position="363"/>
    </location>
</feature>
<dbReference type="EMBL" id="JAUDCL010000008">
    <property type="protein sequence ID" value="MDM8200917.1"/>
    <property type="molecule type" value="Genomic_DNA"/>
</dbReference>
<keyword evidence="5 6" id="KW-0472">Membrane</keyword>
<evidence type="ECO:0000256" key="2">
    <source>
        <dbReference type="ARBA" id="ARBA00022475"/>
    </source>
</evidence>
<feature type="transmembrane region" description="Helical" evidence="6">
    <location>
        <begin position="149"/>
        <end position="167"/>
    </location>
</feature>
<protein>
    <submittedName>
        <fullName evidence="7">APC family permease</fullName>
    </submittedName>
</protein>
<name>A0ABT7UPV0_9FIRM</name>
<evidence type="ECO:0000256" key="4">
    <source>
        <dbReference type="ARBA" id="ARBA00022989"/>
    </source>
</evidence>
<feature type="transmembrane region" description="Helical" evidence="6">
    <location>
        <begin position="269"/>
        <end position="293"/>
    </location>
</feature>
<reference evidence="7 8" key="1">
    <citation type="submission" date="2023-06" db="EMBL/GenBank/DDBJ databases">
        <title>Identification and characterization of horizontal gene transfer across gut microbiota members of farm animals based on homology search.</title>
        <authorList>
            <person name="Schwarzerova J."/>
            <person name="Nykrynova M."/>
            <person name="Jureckova K."/>
            <person name="Cejkova D."/>
            <person name="Rychlik I."/>
        </authorList>
    </citation>
    <scope>NUCLEOTIDE SEQUENCE [LARGE SCALE GENOMIC DNA]</scope>
    <source>
        <strain evidence="7 8">ET340</strain>
    </source>
</reference>
<dbReference type="Pfam" id="PF13520">
    <property type="entry name" value="AA_permease_2"/>
    <property type="match status" value="1"/>
</dbReference>
<evidence type="ECO:0000256" key="3">
    <source>
        <dbReference type="ARBA" id="ARBA00022692"/>
    </source>
</evidence>
<evidence type="ECO:0000256" key="5">
    <source>
        <dbReference type="ARBA" id="ARBA00023136"/>
    </source>
</evidence>
<evidence type="ECO:0000256" key="1">
    <source>
        <dbReference type="ARBA" id="ARBA00004651"/>
    </source>
</evidence>
<dbReference type="Proteomes" id="UP001529380">
    <property type="component" value="Unassembled WGS sequence"/>
</dbReference>
<evidence type="ECO:0000313" key="7">
    <source>
        <dbReference type="EMBL" id="MDM8200917.1"/>
    </source>
</evidence>
<comment type="caution">
    <text evidence="7">The sequence shown here is derived from an EMBL/GenBank/DDBJ whole genome shotgun (WGS) entry which is preliminary data.</text>
</comment>
<gene>
    <name evidence="7" type="ORF">QUW08_06370</name>
</gene>
<feature type="transmembrane region" description="Helical" evidence="6">
    <location>
        <begin position="383"/>
        <end position="405"/>
    </location>
</feature>